<name>A0AAW0ESM2_9TRYP</name>
<proteinExistence type="predicted"/>
<evidence type="ECO:0000313" key="2">
    <source>
        <dbReference type="Proteomes" id="UP001430356"/>
    </source>
</evidence>
<dbReference type="InterPro" id="IPR006553">
    <property type="entry name" value="Leu-rich_rpt_Cys-con_subtyp"/>
</dbReference>
<evidence type="ECO:0000313" key="1">
    <source>
        <dbReference type="EMBL" id="KAK7196621.1"/>
    </source>
</evidence>
<dbReference type="GO" id="GO:0031146">
    <property type="term" value="P:SCF-dependent proteasomal ubiquitin-dependent protein catabolic process"/>
    <property type="evidence" value="ECO:0007669"/>
    <property type="project" value="TreeGrafter"/>
</dbReference>
<sequence>MALRFLGDVCAFHDAEASRAPARRRALMLASLSPTARAQALMTVGLALGPFTFHCSRAGMSLQISGEAPPPPVGWWQYAESVSIAACNATVPACVAVRALKSEWGRCRVTEVELTEDDEVGAVAQEHALDTLRLLRDELHSLTLSNFHIRPTDSVPRLSALRSLSLECCSGAMEKWVTALSFAAERVDICDCFSISAATFADTPAAGLARLVLDNTNVNAPWVEGVSCAASLQTLSLIDCRKIDELDIDAFPKLQRLLLGRTLISNASLAGAEKCGDLRLVNLGGCQRVTDVSALQNLAHLRELFLHETAVTNAGIAALARCARLEKLNLGGCIHVSNVNHLGCLQHLLELHLWSTKVTNAGIHGLSTCCSLVELVLDDCIRVSDVTPLASMPSIRWLSLIGTRVNVAGVKELVHCRTLETLALSGTEIPHPPKLWRQEAVATYLRGLQ</sequence>
<dbReference type="InterPro" id="IPR032675">
    <property type="entry name" value="LRR_dom_sf"/>
</dbReference>
<dbReference type="PANTHER" id="PTHR13318:SF95">
    <property type="entry name" value="F-BOX PROTEIN YLR352W"/>
    <property type="match status" value="1"/>
</dbReference>
<organism evidence="1 2">
    <name type="scientific">Novymonas esmeraldas</name>
    <dbReference type="NCBI Taxonomy" id="1808958"/>
    <lineage>
        <taxon>Eukaryota</taxon>
        <taxon>Discoba</taxon>
        <taxon>Euglenozoa</taxon>
        <taxon>Kinetoplastea</taxon>
        <taxon>Metakinetoplastina</taxon>
        <taxon>Trypanosomatida</taxon>
        <taxon>Trypanosomatidae</taxon>
        <taxon>Novymonas</taxon>
    </lineage>
</organism>
<protein>
    <submittedName>
        <fullName evidence="1">Uncharacterized protein</fullName>
    </submittedName>
</protein>
<dbReference type="AlphaFoldDB" id="A0AAW0ESM2"/>
<comment type="caution">
    <text evidence="1">The sequence shown here is derived from an EMBL/GenBank/DDBJ whole genome shotgun (WGS) entry which is preliminary data.</text>
</comment>
<dbReference type="PANTHER" id="PTHR13318">
    <property type="entry name" value="PARTNER OF PAIRED, ISOFORM B-RELATED"/>
    <property type="match status" value="1"/>
</dbReference>
<dbReference type="Gene3D" id="3.80.10.10">
    <property type="entry name" value="Ribonuclease Inhibitor"/>
    <property type="match status" value="1"/>
</dbReference>
<dbReference type="GO" id="GO:0019005">
    <property type="term" value="C:SCF ubiquitin ligase complex"/>
    <property type="evidence" value="ECO:0007669"/>
    <property type="project" value="TreeGrafter"/>
</dbReference>
<dbReference type="SMART" id="SM00367">
    <property type="entry name" value="LRR_CC"/>
    <property type="match status" value="4"/>
</dbReference>
<gene>
    <name evidence="1" type="ORF">NESM_000600800</name>
</gene>
<reference evidence="1 2" key="1">
    <citation type="journal article" date="2021" name="MBio">
        <title>A New Model Trypanosomatid, Novymonas esmeraldas: Genomic Perception of Its 'Candidatus Pandoraea novymonadis' Endosymbiont.</title>
        <authorList>
            <person name="Zakharova A."/>
            <person name="Saura A."/>
            <person name="Butenko A."/>
            <person name="Podesvova L."/>
            <person name="Warmusova S."/>
            <person name="Kostygov A.Y."/>
            <person name="Nenarokova A."/>
            <person name="Lukes J."/>
            <person name="Opperdoes F.R."/>
            <person name="Yurchenko V."/>
        </authorList>
    </citation>
    <scope>NUCLEOTIDE SEQUENCE [LARGE SCALE GENOMIC DNA]</scope>
    <source>
        <strain evidence="1 2">E262AT.01</strain>
    </source>
</reference>
<keyword evidence="2" id="KW-1185">Reference proteome</keyword>
<accession>A0AAW0ESM2</accession>
<dbReference type="EMBL" id="JAECZO010000081">
    <property type="protein sequence ID" value="KAK7196621.1"/>
    <property type="molecule type" value="Genomic_DNA"/>
</dbReference>
<dbReference type="SUPFAM" id="SSF52047">
    <property type="entry name" value="RNI-like"/>
    <property type="match status" value="1"/>
</dbReference>
<dbReference type="Proteomes" id="UP001430356">
    <property type="component" value="Unassembled WGS sequence"/>
</dbReference>